<feature type="domain" description="Major facilitator superfamily (MFS) profile" evidence="7">
    <location>
        <begin position="41"/>
        <end position="425"/>
    </location>
</feature>
<dbReference type="Gene3D" id="1.20.1250.20">
    <property type="entry name" value="MFS general substrate transporter like domains"/>
    <property type="match status" value="3"/>
</dbReference>
<evidence type="ECO:0000313" key="8">
    <source>
        <dbReference type="Ensembl" id="ENSPCOP00000017909.1"/>
    </source>
</evidence>
<evidence type="ECO:0000313" key="9">
    <source>
        <dbReference type="Proteomes" id="UP000233160"/>
    </source>
</evidence>
<dbReference type="InterPro" id="IPR005829">
    <property type="entry name" value="Sugar_transporter_CS"/>
</dbReference>
<reference evidence="8" key="2">
    <citation type="submission" date="2025-09" db="UniProtKB">
        <authorList>
            <consortium name="Ensembl"/>
        </authorList>
    </citation>
    <scope>IDENTIFICATION</scope>
</reference>
<comment type="subcellular location">
    <subcellularLocation>
        <location evidence="1">Membrane</location>
        <topology evidence="1">Multi-pass membrane protein</topology>
    </subcellularLocation>
</comment>
<dbReference type="Pfam" id="PF00083">
    <property type="entry name" value="Sugar_tr"/>
    <property type="match status" value="1"/>
</dbReference>
<gene>
    <name evidence="8" type="primary">SLC2A6</name>
</gene>
<dbReference type="Ensembl" id="ENSPCOT00000028548.1">
    <property type="protein sequence ID" value="ENSPCOP00000017909.1"/>
    <property type="gene ID" value="ENSPCOG00000020805.1"/>
</dbReference>
<dbReference type="GO" id="GO:0022857">
    <property type="term" value="F:transmembrane transporter activity"/>
    <property type="evidence" value="ECO:0007669"/>
    <property type="project" value="InterPro"/>
</dbReference>
<dbReference type="FunFam" id="1.20.1250.20:FF:001006">
    <property type="entry name" value="solute carrier family 2, facilitated glucose transporter member 6 isoform X2"/>
    <property type="match status" value="1"/>
</dbReference>
<proteinExistence type="predicted"/>
<evidence type="ECO:0000256" key="1">
    <source>
        <dbReference type="ARBA" id="ARBA00004141"/>
    </source>
</evidence>
<keyword evidence="2 6" id="KW-0812">Transmembrane</keyword>
<evidence type="ECO:0000259" key="7">
    <source>
        <dbReference type="PROSITE" id="PS50850"/>
    </source>
</evidence>
<keyword evidence="4 6" id="KW-0472">Membrane</keyword>
<feature type="transmembrane region" description="Helical" evidence="6">
    <location>
        <begin position="169"/>
        <end position="187"/>
    </location>
</feature>
<dbReference type="PROSITE" id="PS00216">
    <property type="entry name" value="SUGAR_TRANSPORT_1"/>
    <property type="match status" value="1"/>
</dbReference>
<keyword evidence="3 6" id="KW-1133">Transmembrane helix</keyword>
<dbReference type="InterPro" id="IPR020846">
    <property type="entry name" value="MFS_dom"/>
</dbReference>
<name>A0A2K6FVC8_PROCO</name>
<dbReference type="FunFam" id="1.20.1250.20:FF:000428">
    <property type="entry name" value="Solute carrier family 2 (Facilitated glucose transporter), member 6"/>
    <property type="match status" value="1"/>
</dbReference>
<feature type="region of interest" description="Disordered" evidence="5">
    <location>
        <begin position="1"/>
        <end position="28"/>
    </location>
</feature>
<feature type="transmembrane region" description="Helical" evidence="6">
    <location>
        <begin position="390"/>
        <end position="416"/>
    </location>
</feature>
<feature type="transmembrane region" description="Helical" evidence="6">
    <location>
        <begin position="365"/>
        <end position="383"/>
    </location>
</feature>
<dbReference type="SUPFAM" id="SSF103473">
    <property type="entry name" value="MFS general substrate transporter"/>
    <property type="match status" value="1"/>
</dbReference>
<feature type="transmembrane region" description="Helical" evidence="6">
    <location>
        <begin position="110"/>
        <end position="130"/>
    </location>
</feature>
<reference evidence="8" key="1">
    <citation type="submission" date="2025-08" db="UniProtKB">
        <authorList>
            <consortium name="Ensembl"/>
        </authorList>
    </citation>
    <scope>IDENTIFICATION</scope>
</reference>
<sequence>MQEPLLGAEGLDYDTFPEKPPPSPGERARVGALQNKRVFLATFAAVLGNFSFGYALVYTSPVIPALEHSLDPDLHLTKSQASWFGSVFTLGAAAGGLSAMVLNDLLGRKLSIMFSAVPSAAGYALMAGAHGLWMLLLGRMLTGFAGGLTAACIPVYVSEIAPPGVRGALGATPQLMAVFGSLSLYALGLLLPWRWLAVAGEAPVLTMILLLSVMPNSPRFLLSRGKDEEALQALAWLRGADADVQWEFEQIQDNIRRQSSRVSWAEARDPHVYRPVAIALLMRLLQQLTGITPILVYLQPIFDSTAVLLPPQDDAAIVGAVRLLSVLIAALTMDLAGRKVLLFVSGYAMGWGPITWLLMSEILPLRARGVASGLCVLVSWLTAFVLTKSFLLVVSAFGLQVPFFFFAAICLANLVFTGCCVPETKGRSLEQIESFFRTGRRSFLR</sequence>
<dbReference type="InterPro" id="IPR036259">
    <property type="entry name" value="MFS_trans_sf"/>
</dbReference>
<dbReference type="GeneTree" id="ENSGT00940000159976"/>
<organism evidence="8 9">
    <name type="scientific">Propithecus coquereli</name>
    <name type="common">Coquerel's sifaka</name>
    <name type="synonym">Propithecus verreauxi coquereli</name>
    <dbReference type="NCBI Taxonomy" id="379532"/>
    <lineage>
        <taxon>Eukaryota</taxon>
        <taxon>Metazoa</taxon>
        <taxon>Chordata</taxon>
        <taxon>Craniata</taxon>
        <taxon>Vertebrata</taxon>
        <taxon>Euteleostomi</taxon>
        <taxon>Mammalia</taxon>
        <taxon>Eutheria</taxon>
        <taxon>Euarchontoglires</taxon>
        <taxon>Primates</taxon>
        <taxon>Strepsirrhini</taxon>
        <taxon>Lemuriformes</taxon>
        <taxon>Indriidae</taxon>
        <taxon>Propithecus</taxon>
    </lineage>
</organism>
<keyword evidence="9" id="KW-1185">Reference proteome</keyword>
<protein>
    <submittedName>
        <fullName evidence="8">Solute carrier family 2 member 6</fullName>
    </submittedName>
</protein>
<feature type="transmembrane region" description="Helical" evidence="6">
    <location>
        <begin position="340"/>
        <end position="359"/>
    </location>
</feature>
<dbReference type="PANTHER" id="PTHR48021">
    <property type="match status" value="1"/>
</dbReference>
<evidence type="ECO:0000256" key="6">
    <source>
        <dbReference type="SAM" id="Phobius"/>
    </source>
</evidence>
<dbReference type="InterPro" id="IPR003663">
    <property type="entry name" value="Sugar/inositol_transpt"/>
</dbReference>
<dbReference type="GO" id="GO:0016020">
    <property type="term" value="C:membrane"/>
    <property type="evidence" value="ECO:0007669"/>
    <property type="project" value="UniProtKB-SubCell"/>
</dbReference>
<dbReference type="PROSITE" id="PS50850">
    <property type="entry name" value="MFS"/>
    <property type="match status" value="1"/>
</dbReference>
<dbReference type="PRINTS" id="PR00171">
    <property type="entry name" value="SUGRTRNSPORT"/>
</dbReference>
<accession>A0A2K6FVC8</accession>
<dbReference type="PROSITE" id="PS00217">
    <property type="entry name" value="SUGAR_TRANSPORT_2"/>
    <property type="match status" value="1"/>
</dbReference>
<evidence type="ECO:0000256" key="2">
    <source>
        <dbReference type="ARBA" id="ARBA00022692"/>
    </source>
</evidence>
<dbReference type="InterPro" id="IPR050549">
    <property type="entry name" value="MFS_Trehalose_Transporter"/>
</dbReference>
<feature type="transmembrane region" description="Helical" evidence="6">
    <location>
        <begin position="83"/>
        <end position="103"/>
    </location>
</feature>
<evidence type="ECO:0000256" key="4">
    <source>
        <dbReference type="ARBA" id="ARBA00023136"/>
    </source>
</evidence>
<evidence type="ECO:0000256" key="3">
    <source>
        <dbReference type="ARBA" id="ARBA00022989"/>
    </source>
</evidence>
<dbReference type="Proteomes" id="UP000233160">
    <property type="component" value="Unassembled WGS sequence"/>
</dbReference>
<evidence type="ECO:0000256" key="5">
    <source>
        <dbReference type="SAM" id="MobiDB-lite"/>
    </source>
</evidence>
<dbReference type="AlphaFoldDB" id="A0A2K6FVC8"/>
<dbReference type="InterPro" id="IPR005828">
    <property type="entry name" value="MFS_sugar_transport-like"/>
</dbReference>
<feature type="transmembrane region" description="Helical" evidence="6">
    <location>
        <begin position="38"/>
        <end position="63"/>
    </location>
</feature>
<dbReference type="PANTHER" id="PTHR48021:SF59">
    <property type="entry name" value="SOLUTE CARRIER FAMILY 2, FACILITATED GLUCOSE TRANSPORTER MEMBER 6"/>
    <property type="match status" value="1"/>
</dbReference>